<dbReference type="SMART" id="SM00091">
    <property type="entry name" value="PAS"/>
    <property type="match status" value="1"/>
</dbReference>
<dbReference type="InterPro" id="IPR017896">
    <property type="entry name" value="4Fe4S_Fe-S-bd"/>
</dbReference>
<dbReference type="PROSITE" id="PS51379">
    <property type="entry name" value="4FE4S_FER_2"/>
    <property type="match status" value="2"/>
</dbReference>
<evidence type="ECO:0000313" key="8">
    <source>
        <dbReference type="EMBL" id="MCQ4814189.1"/>
    </source>
</evidence>
<dbReference type="SUPFAM" id="SSF53920">
    <property type="entry name" value="Fe-only hydrogenase"/>
    <property type="match status" value="1"/>
</dbReference>
<dbReference type="InterPro" id="IPR035965">
    <property type="entry name" value="PAS-like_dom_sf"/>
</dbReference>
<protein>
    <submittedName>
        <fullName evidence="8">4Fe-4S dicluster domain-containing protein</fullName>
    </submittedName>
</protein>
<proteinExistence type="predicted"/>
<feature type="domain" description="4Fe-4S" evidence="7">
    <location>
        <begin position="384"/>
        <end position="445"/>
    </location>
</feature>
<evidence type="ECO:0000313" key="9">
    <source>
        <dbReference type="Proteomes" id="UP001205919"/>
    </source>
</evidence>
<gene>
    <name evidence="8" type="ORF">NE630_07070</name>
</gene>
<dbReference type="Pfam" id="PF02906">
    <property type="entry name" value="Fe_hyd_lg_C"/>
    <property type="match status" value="1"/>
</dbReference>
<organism evidence="8 9">
    <name type="scientific">Cloacibacillus evryensis</name>
    <dbReference type="NCBI Taxonomy" id="508460"/>
    <lineage>
        <taxon>Bacteria</taxon>
        <taxon>Thermotogati</taxon>
        <taxon>Synergistota</taxon>
        <taxon>Synergistia</taxon>
        <taxon>Synergistales</taxon>
        <taxon>Synergistaceae</taxon>
        <taxon>Cloacibacillus</taxon>
    </lineage>
</organism>
<feature type="domain" description="PAS" evidence="5">
    <location>
        <begin position="436"/>
        <end position="491"/>
    </location>
</feature>
<dbReference type="Pfam" id="PF13237">
    <property type="entry name" value="Fer4_10"/>
    <property type="match status" value="1"/>
</dbReference>
<reference evidence="8 9" key="1">
    <citation type="submission" date="2022-06" db="EMBL/GenBank/DDBJ databases">
        <title>Isolation of gut microbiota from human fecal samples.</title>
        <authorList>
            <person name="Pamer E.G."/>
            <person name="Barat B."/>
            <person name="Waligurski E."/>
            <person name="Medina S."/>
            <person name="Paddock L."/>
            <person name="Mostad J."/>
        </authorList>
    </citation>
    <scope>NUCLEOTIDE SEQUENCE [LARGE SCALE GENOMIC DNA]</scope>
    <source>
        <strain evidence="8 9">DFI.9.90</strain>
    </source>
</reference>
<dbReference type="Gene3D" id="1.10.15.40">
    <property type="entry name" value="Electron transport complex subunit B, putative Fe-S cluster"/>
    <property type="match status" value="1"/>
</dbReference>
<dbReference type="AlphaFoldDB" id="A0AAW5K4V2"/>
<dbReference type="Pfam" id="PF04060">
    <property type="entry name" value="FeS"/>
    <property type="match status" value="1"/>
</dbReference>
<dbReference type="Proteomes" id="UP001205919">
    <property type="component" value="Unassembled WGS sequence"/>
</dbReference>
<accession>A0AAW5K4V2</accession>
<feature type="domain" description="4Fe-4S ferredoxin-type" evidence="6">
    <location>
        <begin position="2"/>
        <end position="30"/>
    </location>
</feature>
<dbReference type="PANTHER" id="PTHR11615">
    <property type="entry name" value="NITRATE, FORMATE, IRON DEHYDROGENASE"/>
    <property type="match status" value="1"/>
</dbReference>
<evidence type="ECO:0000256" key="2">
    <source>
        <dbReference type="ARBA" id="ARBA00022723"/>
    </source>
</evidence>
<dbReference type="Gene3D" id="3.40.950.10">
    <property type="entry name" value="Fe-only Hydrogenase (Larger Subunit), Chain L, domain 3"/>
    <property type="match status" value="1"/>
</dbReference>
<dbReference type="InterPro" id="IPR050340">
    <property type="entry name" value="Cytosolic_Fe-S_CAF"/>
</dbReference>
<evidence type="ECO:0000256" key="3">
    <source>
        <dbReference type="ARBA" id="ARBA00023004"/>
    </source>
</evidence>
<dbReference type="PROSITE" id="PS00198">
    <property type="entry name" value="4FE4S_FER_1"/>
    <property type="match status" value="1"/>
</dbReference>
<keyword evidence="4" id="KW-0411">Iron-sulfur</keyword>
<dbReference type="PROSITE" id="PS51656">
    <property type="entry name" value="4FE4S"/>
    <property type="match status" value="1"/>
</dbReference>
<evidence type="ECO:0000259" key="6">
    <source>
        <dbReference type="PROSITE" id="PS51379"/>
    </source>
</evidence>
<name>A0AAW5K4V2_9BACT</name>
<keyword evidence="9" id="KW-1185">Reference proteome</keyword>
<dbReference type="SUPFAM" id="SSF54862">
    <property type="entry name" value="4Fe-4S ferredoxins"/>
    <property type="match status" value="1"/>
</dbReference>
<dbReference type="Gene3D" id="3.30.450.20">
    <property type="entry name" value="PAS domain"/>
    <property type="match status" value="1"/>
</dbReference>
<evidence type="ECO:0000256" key="4">
    <source>
        <dbReference type="ARBA" id="ARBA00023014"/>
    </source>
</evidence>
<dbReference type="SUPFAM" id="SSF55785">
    <property type="entry name" value="PYP-like sensor domain (PAS domain)"/>
    <property type="match status" value="1"/>
</dbReference>
<feature type="domain" description="4Fe-4S ferredoxin-type" evidence="6">
    <location>
        <begin position="31"/>
        <end position="60"/>
    </location>
</feature>
<sequence length="602" mass="67149">MKYINVAEANCKNCYKCLKVCPVKSIKYSNNHVEVLENECILCGRCIRNCPQHAKSLVNDISAIKQAVGEQGAARTADASAGLPPEVFSNVRQGEQGAARVIAALAPSYIASFGAENRFRLAGALHRLGFDAVEETSVGAHAVTKEYARILESDSMDNMITTCCPSVVFLVQKYFPQLTPQLAQVLSPMEAHGEFLRKKYGDDALIVFFAPCISKIEEARVSEKRFIDGVVTFKQLARWFIKEDIELEKCAEGYFGNDPSSSAIYPVFEGIVKDVRANLPEDSHVFNKYTFLSVQGAKDVIELLEEISEGRIHNCFIEASTCYGSCINGPEKPDTEYHPVSTGIDMIRYLRAEKNIREADISSLDLRRHIEPKPLREDIPDEETIRSILAEIGKTKPEHELNCGSCGYRTCRDKAIAVYQNKAELYMCLPYMSQISETLANVTLSVSPDYIIAVDHDLRVKECNIAAQHLLKLTKNEIVGRRIEEFLDPLDFALAVGEERNVPLHKVSYDERGITVNQTIIYIPEQGLAIAFLHDVTKQEQETESLNKLKLETMEMAQNVIDKQMTVAQEIASLLGETTAETKVTLTKLKDLIVYDGNNGNG</sequence>
<dbReference type="PROSITE" id="PS50112">
    <property type="entry name" value="PAS"/>
    <property type="match status" value="1"/>
</dbReference>
<dbReference type="Gene3D" id="3.30.70.20">
    <property type="match status" value="1"/>
</dbReference>
<evidence type="ECO:0000259" key="5">
    <source>
        <dbReference type="PROSITE" id="PS50112"/>
    </source>
</evidence>
<dbReference type="CDD" id="cd00130">
    <property type="entry name" value="PAS"/>
    <property type="match status" value="1"/>
</dbReference>
<dbReference type="EMBL" id="JANFYT010000012">
    <property type="protein sequence ID" value="MCQ4814189.1"/>
    <property type="molecule type" value="Genomic_DNA"/>
</dbReference>
<dbReference type="GO" id="GO:0051539">
    <property type="term" value="F:4 iron, 4 sulfur cluster binding"/>
    <property type="evidence" value="ECO:0007669"/>
    <property type="project" value="UniProtKB-KW"/>
</dbReference>
<dbReference type="InterPro" id="IPR017900">
    <property type="entry name" value="4Fe4S_Fe_S_CS"/>
</dbReference>
<dbReference type="Pfam" id="PF08448">
    <property type="entry name" value="PAS_4"/>
    <property type="match status" value="1"/>
</dbReference>
<keyword evidence="3" id="KW-0408">Iron</keyword>
<evidence type="ECO:0000259" key="7">
    <source>
        <dbReference type="PROSITE" id="PS51656"/>
    </source>
</evidence>
<keyword evidence="1" id="KW-0004">4Fe-4S</keyword>
<comment type="caution">
    <text evidence="8">The sequence shown here is derived from an EMBL/GenBank/DDBJ whole genome shotgun (WGS) entry which is preliminary data.</text>
</comment>
<dbReference type="InterPro" id="IPR004108">
    <property type="entry name" value="Fe_hydrogenase_lsu_C"/>
</dbReference>
<dbReference type="RefSeq" id="WP_008709061.1">
    <property type="nucleotide sequence ID" value="NZ_CABKQM010000002.1"/>
</dbReference>
<dbReference type="InterPro" id="IPR000014">
    <property type="entry name" value="PAS"/>
</dbReference>
<keyword evidence="2" id="KW-0479">Metal-binding</keyword>
<evidence type="ECO:0000256" key="1">
    <source>
        <dbReference type="ARBA" id="ARBA00022485"/>
    </source>
</evidence>
<dbReference type="InterPro" id="IPR013656">
    <property type="entry name" value="PAS_4"/>
</dbReference>
<dbReference type="InterPro" id="IPR007202">
    <property type="entry name" value="4Fe-4S_dom"/>
</dbReference>
<dbReference type="GO" id="GO:0046872">
    <property type="term" value="F:metal ion binding"/>
    <property type="evidence" value="ECO:0007669"/>
    <property type="project" value="UniProtKB-KW"/>
</dbReference>
<dbReference type="InterPro" id="IPR009016">
    <property type="entry name" value="Fe_hydrogenase"/>
</dbReference>